<dbReference type="SUPFAM" id="SSF57667">
    <property type="entry name" value="beta-beta-alpha zinc fingers"/>
    <property type="match status" value="1"/>
</dbReference>
<evidence type="ECO:0000313" key="2">
    <source>
        <dbReference type="Proteomes" id="UP000675881"/>
    </source>
</evidence>
<dbReference type="EMBL" id="HG994583">
    <property type="protein sequence ID" value="CAF2920400.1"/>
    <property type="molecule type" value="Genomic_DNA"/>
</dbReference>
<dbReference type="Gene3D" id="3.30.160.60">
    <property type="entry name" value="Classic Zinc Finger"/>
    <property type="match status" value="1"/>
</dbReference>
<protein>
    <submittedName>
        <fullName evidence="1">KRAB</fullName>
    </submittedName>
</protein>
<proteinExistence type="predicted"/>
<dbReference type="Proteomes" id="UP000675881">
    <property type="component" value="Chromosome 4"/>
</dbReference>
<keyword evidence="2" id="KW-1185">Reference proteome</keyword>
<name>A0A7R8H7B8_LEPSM</name>
<dbReference type="OrthoDB" id="6348615at2759"/>
<accession>A0A7R8H7B8</accession>
<dbReference type="InterPro" id="IPR036236">
    <property type="entry name" value="Znf_C2H2_sf"/>
</dbReference>
<sequence length="257" mass="29314">MQLNEEICLFACISLPKDTSFIEMKPFLRILYCKICYFDYLVSEFLVILPGLVRALSIDIVITSGFIPHLGCLICPFECGKLFKSQFTLNGDLRNHHQPSFFMCEECGAEKEYSGSLKLHLAMMNKEQQCKEYSRLKKEQKADCQASLSKLTKDFQLGLYLGCYQGTSKTKDFGFRTMTQALQECVQEHHCVEKSHKTSCEPNSIMSITLRKMGRALKWPHLYRVPHHRFFSSFQANKSSLSGPTTSLILDDGSAKS</sequence>
<evidence type="ECO:0000313" key="1">
    <source>
        <dbReference type="EMBL" id="CAF2920400.1"/>
    </source>
</evidence>
<gene>
    <name evidence="1" type="ORF">LSAA_8483</name>
</gene>
<dbReference type="AlphaFoldDB" id="A0A7R8H7B8"/>
<reference evidence="1" key="1">
    <citation type="submission" date="2021-02" db="EMBL/GenBank/DDBJ databases">
        <authorList>
            <person name="Bekaert M."/>
        </authorList>
    </citation>
    <scope>NUCLEOTIDE SEQUENCE</scope>
    <source>
        <strain evidence="1">IoA-00</strain>
    </source>
</reference>
<organism evidence="1 2">
    <name type="scientific">Lepeophtheirus salmonis</name>
    <name type="common">Salmon louse</name>
    <name type="synonym">Caligus salmonis</name>
    <dbReference type="NCBI Taxonomy" id="72036"/>
    <lineage>
        <taxon>Eukaryota</taxon>
        <taxon>Metazoa</taxon>
        <taxon>Ecdysozoa</taxon>
        <taxon>Arthropoda</taxon>
        <taxon>Crustacea</taxon>
        <taxon>Multicrustacea</taxon>
        <taxon>Hexanauplia</taxon>
        <taxon>Copepoda</taxon>
        <taxon>Siphonostomatoida</taxon>
        <taxon>Caligidae</taxon>
        <taxon>Lepeophtheirus</taxon>
    </lineage>
</organism>